<sequence>MHINDIKKDFKEKSMDPLLVVLANKGYQWLLTNNSEEKEATAFEEYILNNTVLLELEEVKSKKKSLRDFITWKYINYLDS</sequence>
<dbReference type="EMBL" id="LWAE01000002">
    <property type="protein sequence ID" value="KZL92595.1"/>
    <property type="molecule type" value="Genomic_DNA"/>
</dbReference>
<dbReference type="PATRIC" id="fig|1121326.3.peg.2407"/>
<dbReference type="Proteomes" id="UP000076603">
    <property type="component" value="Unassembled WGS sequence"/>
</dbReference>
<gene>
    <name evidence="1" type="ORF">CLMAG_24090</name>
</gene>
<accession>A0A162TG42</accession>
<keyword evidence="2" id="KW-1185">Reference proteome</keyword>
<organism evidence="1 2">
    <name type="scientific">Clostridium magnum DSM 2767</name>
    <dbReference type="NCBI Taxonomy" id="1121326"/>
    <lineage>
        <taxon>Bacteria</taxon>
        <taxon>Bacillati</taxon>
        <taxon>Bacillota</taxon>
        <taxon>Clostridia</taxon>
        <taxon>Eubacteriales</taxon>
        <taxon>Clostridiaceae</taxon>
        <taxon>Clostridium</taxon>
    </lineage>
</organism>
<dbReference type="AlphaFoldDB" id="A0A162TG42"/>
<dbReference type="RefSeq" id="WP_066622173.1">
    <property type="nucleotide sequence ID" value="NZ_FQXL01000044.1"/>
</dbReference>
<evidence type="ECO:0000313" key="1">
    <source>
        <dbReference type="EMBL" id="KZL92595.1"/>
    </source>
</evidence>
<protein>
    <submittedName>
        <fullName evidence="1">Uncharacterized protein</fullName>
    </submittedName>
</protein>
<reference evidence="1 2" key="1">
    <citation type="submission" date="2016-04" db="EMBL/GenBank/DDBJ databases">
        <title>Genome sequence of Clostridium magnum DSM 2767.</title>
        <authorList>
            <person name="Poehlein A."/>
            <person name="Uhlig R."/>
            <person name="Fischer R."/>
            <person name="Bahl H."/>
            <person name="Daniel R."/>
        </authorList>
    </citation>
    <scope>NUCLEOTIDE SEQUENCE [LARGE SCALE GENOMIC DNA]</scope>
    <source>
        <strain evidence="1 2">DSM 2767</strain>
    </source>
</reference>
<evidence type="ECO:0000313" key="2">
    <source>
        <dbReference type="Proteomes" id="UP000076603"/>
    </source>
</evidence>
<name>A0A162TG42_9CLOT</name>
<proteinExistence type="predicted"/>
<comment type="caution">
    <text evidence="1">The sequence shown here is derived from an EMBL/GenBank/DDBJ whole genome shotgun (WGS) entry which is preliminary data.</text>
</comment>